<dbReference type="InterPro" id="IPR002401">
    <property type="entry name" value="Cyt_P450_E_grp-I"/>
</dbReference>
<comment type="caution">
    <text evidence="17">The sequence shown here is derived from an EMBL/GenBank/DDBJ whole genome shotgun (WGS) entry which is preliminary data.</text>
</comment>
<organism evidence="17 18">
    <name type="scientific">Caerostris darwini</name>
    <dbReference type="NCBI Taxonomy" id="1538125"/>
    <lineage>
        <taxon>Eukaryota</taxon>
        <taxon>Metazoa</taxon>
        <taxon>Ecdysozoa</taxon>
        <taxon>Arthropoda</taxon>
        <taxon>Chelicerata</taxon>
        <taxon>Arachnida</taxon>
        <taxon>Araneae</taxon>
        <taxon>Araneomorphae</taxon>
        <taxon>Entelegynae</taxon>
        <taxon>Araneoidea</taxon>
        <taxon>Araneidae</taxon>
        <taxon>Caerostris</taxon>
    </lineage>
</organism>
<dbReference type="FunFam" id="1.10.630.10:FF:000238">
    <property type="entry name" value="Cytochrome P450 2A6"/>
    <property type="match status" value="1"/>
</dbReference>
<gene>
    <name evidence="17" type="primary">Cyp18a1</name>
    <name evidence="17" type="ORF">CDAR_11371</name>
</gene>
<keyword evidence="8" id="KW-0256">Endoplasmic reticulum</keyword>
<evidence type="ECO:0000256" key="7">
    <source>
        <dbReference type="ARBA" id="ARBA00022723"/>
    </source>
</evidence>
<dbReference type="Pfam" id="PF00067">
    <property type="entry name" value="p450"/>
    <property type="match status" value="1"/>
</dbReference>
<keyword evidence="18" id="KW-1185">Reference proteome</keyword>
<dbReference type="InterPro" id="IPR017972">
    <property type="entry name" value="Cyt_P450_CS"/>
</dbReference>
<keyword evidence="6 14" id="KW-0349">Heme</keyword>
<evidence type="ECO:0000256" key="15">
    <source>
        <dbReference type="RuleBase" id="RU000461"/>
    </source>
</evidence>
<proteinExistence type="inferred from homology"/>
<evidence type="ECO:0000256" key="13">
    <source>
        <dbReference type="ARBA" id="ARBA00023136"/>
    </source>
</evidence>
<dbReference type="GO" id="GO:0006082">
    <property type="term" value="P:organic acid metabolic process"/>
    <property type="evidence" value="ECO:0007669"/>
    <property type="project" value="TreeGrafter"/>
</dbReference>
<keyword evidence="16" id="KW-0732">Signal</keyword>
<dbReference type="GO" id="GO:0016712">
    <property type="term" value="F:oxidoreductase activity, acting on paired donors, with incorporation or reduction of molecular oxygen, reduced flavin or flavoprotein as one donor, and incorporation of one atom of oxygen"/>
    <property type="evidence" value="ECO:0007669"/>
    <property type="project" value="TreeGrafter"/>
</dbReference>
<evidence type="ECO:0000256" key="5">
    <source>
        <dbReference type="ARBA" id="ARBA00010617"/>
    </source>
</evidence>
<sequence length="493" mass="56504">MDEATLISIALLVVVVSLWLALSKSSKKQPPGPTGLPIVGYLPFMTMKPFKKLTELSETYGPVYSVRLGSMNILIITDYELMKEAFAKDAFMGRPPNLPFQLSEVTMKTEALTGLPWKEQKKFSLHMLRDLGFGKTKMEEHLKDEILELLDRMSENVEKPAKFSYFLAPSMSNNIASMIFGNRMKYDDPERQKLDVLVTDIGRLAGSVSWQLFFPWIRAIINYFNIGNNAKLINVLQELKEYCCKEMEAHEATLDANNIRDFMDGYLLEIKKNSCDPKSTFQKDVLADLSRAFFGAGSDTVRVTVDWLMLTCAAYPQVQKRIHAEIDEVIGHDRFPTWQDHLAMPYTDAAIAELMRWKSIVPLNVMRYTLLDTELNGYFIPKHIHVLGVMWAVDHNEKLWGKDVDEYKPERFLSGDGKKFVRPEYAIPFSIGKRSCPGKTFAEIEIFLYLVSILQKFEIYVPQGQEIDFEGQLGITLQPKRQDLRLKLRHKAG</sequence>
<dbReference type="PANTHER" id="PTHR24300">
    <property type="entry name" value="CYTOCHROME P450 508A4-RELATED"/>
    <property type="match status" value="1"/>
</dbReference>
<feature type="binding site" description="axial binding residue" evidence="14">
    <location>
        <position position="436"/>
    </location>
    <ligand>
        <name>heme</name>
        <dbReference type="ChEBI" id="CHEBI:30413"/>
    </ligand>
    <ligandPart>
        <name>Fe</name>
        <dbReference type="ChEBI" id="CHEBI:18248"/>
    </ligandPart>
</feature>
<comment type="cofactor">
    <cofactor evidence="1 14">
        <name>heme</name>
        <dbReference type="ChEBI" id="CHEBI:30413"/>
    </cofactor>
</comment>
<dbReference type="AlphaFoldDB" id="A0AAV4RCB4"/>
<evidence type="ECO:0000256" key="8">
    <source>
        <dbReference type="ARBA" id="ARBA00022824"/>
    </source>
</evidence>
<dbReference type="PRINTS" id="PR00463">
    <property type="entry name" value="EP450I"/>
</dbReference>
<evidence type="ECO:0000256" key="11">
    <source>
        <dbReference type="ARBA" id="ARBA00023004"/>
    </source>
</evidence>
<dbReference type="PROSITE" id="PS00086">
    <property type="entry name" value="CYTOCHROME_P450"/>
    <property type="match status" value="1"/>
</dbReference>
<keyword evidence="9" id="KW-0492">Microsome</keyword>
<dbReference type="GO" id="GO:0005506">
    <property type="term" value="F:iron ion binding"/>
    <property type="evidence" value="ECO:0007669"/>
    <property type="project" value="InterPro"/>
</dbReference>
<evidence type="ECO:0000256" key="2">
    <source>
        <dbReference type="ARBA" id="ARBA00003690"/>
    </source>
</evidence>
<feature type="signal peptide" evidence="16">
    <location>
        <begin position="1"/>
        <end position="25"/>
    </location>
</feature>
<evidence type="ECO:0000256" key="6">
    <source>
        <dbReference type="ARBA" id="ARBA00022617"/>
    </source>
</evidence>
<dbReference type="SUPFAM" id="SSF48264">
    <property type="entry name" value="Cytochrome P450"/>
    <property type="match status" value="1"/>
</dbReference>
<keyword evidence="12 15" id="KW-0503">Monooxygenase</keyword>
<comment type="function">
    <text evidence="2">May be involved in the metabolism of insect hormones and in the breakdown of synthetic insecticides.</text>
</comment>
<evidence type="ECO:0000256" key="4">
    <source>
        <dbReference type="ARBA" id="ARBA00004406"/>
    </source>
</evidence>
<keyword evidence="13" id="KW-0472">Membrane</keyword>
<comment type="similarity">
    <text evidence="5 15">Belongs to the cytochrome P450 family.</text>
</comment>
<dbReference type="Proteomes" id="UP001054837">
    <property type="component" value="Unassembled WGS sequence"/>
</dbReference>
<dbReference type="PRINTS" id="PR00385">
    <property type="entry name" value="P450"/>
</dbReference>
<dbReference type="InterPro" id="IPR050182">
    <property type="entry name" value="Cytochrome_P450_fam2"/>
</dbReference>
<dbReference type="InterPro" id="IPR001128">
    <property type="entry name" value="Cyt_P450"/>
</dbReference>
<accession>A0AAV4RCB4</accession>
<reference evidence="17 18" key="1">
    <citation type="submission" date="2021-06" db="EMBL/GenBank/DDBJ databases">
        <title>Caerostris darwini draft genome.</title>
        <authorList>
            <person name="Kono N."/>
            <person name="Arakawa K."/>
        </authorList>
    </citation>
    <scope>NUCLEOTIDE SEQUENCE [LARGE SCALE GENOMIC DNA]</scope>
</reference>
<dbReference type="GO" id="GO:0020037">
    <property type="term" value="F:heme binding"/>
    <property type="evidence" value="ECO:0007669"/>
    <property type="project" value="InterPro"/>
</dbReference>
<protein>
    <submittedName>
        <fullName evidence="17">Cytochrome P450 18a1</fullName>
    </submittedName>
</protein>
<evidence type="ECO:0000256" key="1">
    <source>
        <dbReference type="ARBA" id="ARBA00001971"/>
    </source>
</evidence>
<dbReference type="GO" id="GO:0005789">
    <property type="term" value="C:endoplasmic reticulum membrane"/>
    <property type="evidence" value="ECO:0007669"/>
    <property type="project" value="UniProtKB-SubCell"/>
</dbReference>
<keyword evidence="10 15" id="KW-0560">Oxidoreductase</keyword>
<comment type="subcellular location">
    <subcellularLocation>
        <location evidence="4">Endoplasmic reticulum membrane</location>
        <topology evidence="4">Peripheral membrane protein</topology>
    </subcellularLocation>
    <subcellularLocation>
        <location evidence="3">Microsome membrane</location>
        <topology evidence="3">Peripheral membrane protein</topology>
    </subcellularLocation>
</comment>
<dbReference type="EMBL" id="BPLQ01005929">
    <property type="protein sequence ID" value="GIY18586.1"/>
    <property type="molecule type" value="Genomic_DNA"/>
</dbReference>
<evidence type="ECO:0000256" key="10">
    <source>
        <dbReference type="ARBA" id="ARBA00023002"/>
    </source>
</evidence>
<dbReference type="PANTHER" id="PTHR24300:SF375">
    <property type="entry name" value="CYTOCHROME P450 FAMILY"/>
    <property type="match status" value="1"/>
</dbReference>
<dbReference type="GO" id="GO:0006805">
    <property type="term" value="P:xenobiotic metabolic process"/>
    <property type="evidence" value="ECO:0007669"/>
    <property type="project" value="TreeGrafter"/>
</dbReference>
<keyword evidence="7 14" id="KW-0479">Metal-binding</keyword>
<evidence type="ECO:0000313" key="18">
    <source>
        <dbReference type="Proteomes" id="UP001054837"/>
    </source>
</evidence>
<feature type="chain" id="PRO_5043416643" evidence="16">
    <location>
        <begin position="26"/>
        <end position="493"/>
    </location>
</feature>
<dbReference type="Gene3D" id="1.10.630.10">
    <property type="entry name" value="Cytochrome P450"/>
    <property type="match status" value="1"/>
</dbReference>
<evidence type="ECO:0000256" key="16">
    <source>
        <dbReference type="SAM" id="SignalP"/>
    </source>
</evidence>
<evidence type="ECO:0000256" key="14">
    <source>
        <dbReference type="PIRSR" id="PIRSR602401-1"/>
    </source>
</evidence>
<dbReference type="InterPro" id="IPR036396">
    <property type="entry name" value="Cyt_P450_sf"/>
</dbReference>
<keyword evidence="11 14" id="KW-0408">Iron</keyword>
<evidence type="ECO:0000313" key="17">
    <source>
        <dbReference type="EMBL" id="GIY18586.1"/>
    </source>
</evidence>
<evidence type="ECO:0000256" key="9">
    <source>
        <dbReference type="ARBA" id="ARBA00022848"/>
    </source>
</evidence>
<evidence type="ECO:0000256" key="12">
    <source>
        <dbReference type="ARBA" id="ARBA00023033"/>
    </source>
</evidence>
<evidence type="ECO:0000256" key="3">
    <source>
        <dbReference type="ARBA" id="ARBA00004174"/>
    </source>
</evidence>
<name>A0AAV4RCB4_9ARAC</name>